<reference evidence="11 12" key="1">
    <citation type="journal article" date="2024" name="Nat. Commun.">
        <title>Phylogenomics reveals the evolutionary origins of lichenization in chlorophyte algae.</title>
        <authorList>
            <person name="Puginier C."/>
            <person name="Libourel C."/>
            <person name="Otte J."/>
            <person name="Skaloud P."/>
            <person name="Haon M."/>
            <person name="Grisel S."/>
            <person name="Petersen M."/>
            <person name="Berrin J.G."/>
            <person name="Delaux P.M."/>
            <person name="Dal Grande F."/>
            <person name="Keller J."/>
        </authorList>
    </citation>
    <scope>NUCLEOTIDE SEQUENCE [LARGE SCALE GENOMIC DNA]</scope>
    <source>
        <strain evidence="11 12">SAG 2145</strain>
    </source>
</reference>
<keyword evidence="7" id="KW-0206">Cytoskeleton</keyword>
<comment type="similarity">
    <text evidence="2">Belongs to the DRC9 family.</text>
</comment>
<dbReference type="EMBL" id="JALJOS010000004">
    <property type="protein sequence ID" value="KAK9840066.1"/>
    <property type="molecule type" value="Genomic_DNA"/>
</dbReference>
<keyword evidence="5" id="KW-0282">Flagellum</keyword>
<proteinExistence type="inferred from homology"/>
<organism evidence="11 12">
    <name type="scientific">Apatococcus lobatus</name>
    <dbReference type="NCBI Taxonomy" id="904363"/>
    <lineage>
        <taxon>Eukaryota</taxon>
        <taxon>Viridiplantae</taxon>
        <taxon>Chlorophyta</taxon>
        <taxon>core chlorophytes</taxon>
        <taxon>Trebouxiophyceae</taxon>
        <taxon>Chlorellales</taxon>
        <taxon>Chlorellaceae</taxon>
        <taxon>Apatococcus</taxon>
    </lineage>
</organism>
<protein>
    <recommendedName>
        <fullName evidence="3">Dynein regulatory complex protein 9</fullName>
    </recommendedName>
</protein>
<evidence type="ECO:0000313" key="11">
    <source>
        <dbReference type="EMBL" id="KAK9840066.1"/>
    </source>
</evidence>
<evidence type="ECO:0000256" key="1">
    <source>
        <dbReference type="ARBA" id="ARBA00004611"/>
    </source>
</evidence>
<evidence type="ECO:0000256" key="5">
    <source>
        <dbReference type="ARBA" id="ARBA00022846"/>
    </source>
</evidence>
<feature type="region of interest" description="Disordered" evidence="10">
    <location>
        <begin position="321"/>
        <end position="359"/>
    </location>
</feature>
<evidence type="ECO:0000256" key="9">
    <source>
        <dbReference type="SAM" id="Coils"/>
    </source>
</evidence>
<gene>
    <name evidence="11" type="ORF">WJX74_002794</name>
</gene>
<keyword evidence="6" id="KW-0969">Cilium</keyword>
<dbReference type="GO" id="GO:0005737">
    <property type="term" value="C:cytoplasm"/>
    <property type="evidence" value="ECO:0007669"/>
    <property type="project" value="TreeGrafter"/>
</dbReference>
<feature type="region of interest" description="Disordered" evidence="10">
    <location>
        <begin position="376"/>
        <end position="395"/>
    </location>
</feature>
<feature type="region of interest" description="Disordered" evidence="10">
    <location>
        <begin position="1"/>
        <end position="27"/>
    </location>
</feature>
<keyword evidence="9" id="KW-0175">Coiled coil</keyword>
<sequence length="395" mass="43921">MPGLVNRPSEVSSAGLWPTGQPDRSRELDPLEAAHVYAVVKKSADKLEKLGNIRSDPKALAAALADAAGQEVAARLHENVVLGQKYEKLVQAQAVLRRQPNKLKLELNQVELDKVAKQLREGTWQLYQYLQDQTDLVAGSGKIAQGTGQSIGKRAEAHAGKSGSGMEQGQVEMMVEREREANAAIKQLKAEWRDERMQHDQQMAEASRALAGLAVEYRQRQARLVSDADYCERQARAAEEAASREEAHRLAHLQTRAAALKKQIDQERRVHEAATAFLKQQTNELTEQGLQWASKLETDLAEKERELETIRHNHQQAQTLLKEAEDRQGGELALKQHRDAASSLQAEQDQEHQATTRSQAAAAVLIQAAWRGHLVRSKLKSAKPAKTKKKKAEKA</sequence>
<dbReference type="PANTHER" id="PTHR14871">
    <property type="entry name" value="DYNEIN REGULATORY COMPLEX PROTEIN 9"/>
    <property type="match status" value="1"/>
</dbReference>
<dbReference type="InterPro" id="IPR042618">
    <property type="entry name" value="IQCG"/>
</dbReference>
<dbReference type="Gene3D" id="1.20.5.190">
    <property type="match status" value="1"/>
</dbReference>
<dbReference type="Pfam" id="PF00612">
    <property type="entry name" value="IQ"/>
    <property type="match status" value="1"/>
</dbReference>
<evidence type="ECO:0000256" key="8">
    <source>
        <dbReference type="ARBA" id="ARBA00023273"/>
    </source>
</evidence>
<dbReference type="GO" id="GO:0031514">
    <property type="term" value="C:motile cilium"/>
    <property type="evidence" value="ECO:0007669"/>
    <property type="project" value="TreeGrafter"/>
</dbReference>
<keyword evidence="8" id="KW-0966">Cell projection</keyword>
<dbReference type="Proteomes" id="UP001438707">
    <property type="component" value="Unassembled WGS sequence"/>
</dbReference>
<comment type="caution">
    <text evidence="11">The sequence shown here is derived from an EMBL/GenBank/DDBJ whole genome shotgun (WGS) entry which is preliminary data.</text>
</comment>
<comment type="subcellular location">
    <subcellularLocation>
        <location evidence="1">Cytoplasm</location>
        <location evidence="1">Cytoskeleton</location>
        <location evidence="1">Flagellum axoneme</location>
    </subcellularLocation>
</comment>
<evidence type="ECO:0000313" key="12">
    <source>
        <dbReference type="Proteomes" id="UP001438707"/>
    </source>
</evidence>
<accession>A0AAW1S331</accession>
<dbReference type="InterPro" id="IPR000048">
    <property type="entry name" value="IQ_motif_EF-hand-BS"/>
</dbReference>
<evidence type="ECO:0000256" key="7">
    <source>
        <dbReference type="ARBA" id="ARBA00023212"/>
    </source>
</evidence>
<feature type="coiled-coil region" evidence="9">
    <location>
        <begin position="171"/>
        <end position="209"/>
    </location>
</feature>
<evidence type="ECO:0000256" key="3">
    <source>
        <dbReference type="ARBA" id="ARBA00013738"/>
    </source>
</evidence>
<dbReference type="GO" id="GO:0044782">
    <property type="term" value="P:cilium organization"/>
    <property type="evidence" value="ECO:0007669"/>
    <property type="project" value="TreeGrafter"/>
</dbReference>
<keyword evidence="4" id="KW-0963">Cytoplasm</keyword>
<evidence type="ECO:0000256" key="2">
    <source>
        <dbReference type="ARBA" id="ARBA00008222"/>
    </source>
</evidence>
<name>A0AAW1S331_9CHLO</name>
<dbReference type="PROSITE" id="PS50096">
    <property type="entry name" value="IQ"/>
    <property type="match status" value="1"/>
</dbReference>
<keyword evidence="12" id="KW-1185">Reference proteome</keyword>
<evidence type="ECO:0000256" key="4">
    <source>
        <dbReference type="ARBA" id="ARBA00022490"/>
    </source>
</evidence>
<dbReference type="SMART" id="SM00015">
    <property type="entry name" value="IQ"/>
    <property type="match status" value="1"/>
</dbReference>
<dbReference type="PANTHER" id="PTHR14871:SF1">
    <property type="entry name" value="DYNEIN REGULATORY COMPLEX PROTEIN 9"/>
    <property type="match status" value="1"/>
</dbReference>
<dbReference type="AlphaFoldDB" id="A0AAW1S331"/>
<evidence type="ECO:0000256" key="6">
    <source>
        <dbReference type="ARBA" id="ARBA00023069"/>
    </source>
</evidence>
<evidence type="ECO:0000256" key="10">
    <source>
        <dbReference type="SAM" id="MobiDB-lite"/>
    </source>
</evidence>
<feature type="compositionally biased region" description="Basic and acidic residues" evidence="10">
    <location>
        <begin position="322"/>
        <end position="340"/>
    </location>
</feature>